<gene>
    <name evidence="1" type="ORF">E2C01_062021</name>
</gene>
<evidence type="ECO:0000313" key="2">
    <source>
        <dbReference type="Proteomes" id="UP000324222"/>
    </source>
</evidence>
<keyword evidence="2" id="KW-1185">Reference proteome</keyword>
<reference evidence="1 2" key="1">
    <citation type="submission" date="2019-05" db="EMBL/GenBank/DDBJ databases">
        <title>Another draft genome of Portunus trituberculatus and its Hox gene families provides insights of decapod evolution.</title>
        <authorList>
            <person name="Jeong J.-H."/>
            <person name="Song I."/>
            <person name="Kim S."/>
            <person name="Choi T."/>
            <person name="Kim D."/>
            <person name="Ryu S."/>
            <person name="Kim W."/>
        </authorList>
    </citation>
    <scope>NUCLEOTIDE SEQUENCE [LARGE SCALE GENOMIC DNA]</scope>
    <source>
        <tissue evidence="1">Muscle</tissue>
    </source>
</reference>
<protein>
    <submittedName>
        <fullName evidence="1">Uncharacterized protein</fullName>
    </submittedName>
</protein>
<proteinExistence type="predicted"/>
<accession>A0A5B7HDZ1</accession>
<dbReference type="EMBL" id="VSRR010026833">
    <property type="protein sequence ID" value="MPC67835.1"/>
    <property type="molecule type" value="Genomic_DNA"/>
</dbReference>
<sequence>MNTININVKVTMFNNIQYNTIHAGNCSLPPSKHVIACNVTGAACCSRPGPWRFLGPHHVEQKAVMEQPWSQTSVARRGENWRRSPYQQTCSSIHQGVYL</sequence>
<dbReference type="AlphaFoldDB" id="A0A5B7HDZ1"/>
<name>A0A5B7HDZ1_PORTR</name>
<evidence type="ECO:0000313" key="1">
    <source>
        <dbReference type="EMBL" id="MPC67835.1"/>
    </source>
</evidence>
<dbReference type="Proteomes" id="UP000324222">
    <property type="component" value="Unassembled WGS sequence"/>
</dbReference>
<organism evidence="1 2">
    <name type="scientific">Portunus trituberculatus</name>
    <name type="common">Swimming crab</name>
    <name type="synonym">Neptunus trituberculatus</name>
    <dbReference type="NCBI Taxonomy" id="210409"/>
    <lineage>
        <taxon>Eukaryota</taxon>
        <taxon>Metazoa</taxon>
        <taxon>Ecdysozoa</taxon>
        <taxon>Arthropoda</taxon>
        <taxon>Crustacea</taxon>
        <taxon>Multicrustacea</taxon>
        <taxon>Malacostraca</taxon>
        <taxon>Eumalacostraca</taxon>
        <taxon>Eucarida</taxon>
        <taxon>Decapoda</taxon>
        <taxon>Pleocyemata</taxon>
        <taxon>Brachyura</taxon>
        <taxon>Eubrachyura</taxon>
        <taxon>Portunoidea</taxon>
        <taxon>Portunidae</taxon>
        <taxon>Portuninae</taxon>
        <taxon>Portunus</taxon>
    </lineage>
</organism>
<comment type="caution">
    <text evidence="1">The sequence shown here is derived from an EMBL/GenBank/DDBJ whole genome shotgun (WGS) entry which is preliminary data.</text>
</comment>